<dbReference type="PANTHER" id="PTHR41164">
    <property type="entry name" value="CURLI PRODUCTION ASSEMBLY/TRANSPORT COMPONENT CSGG"/>
    <property type="match status" value="1"/>
</dbReference>
<gene>
    <name evidence="6" type="ORF">HNP32_003382</name>
</gene>
<evidence type="ECO:0000256" key="5">
    <source>
        <dbReference type="ARBA" id="ARBA00023288"/>
    </source>
</evidence>
<evidence type="ECO:0000256" key="1">
    <source>
        <dbReference type="ARBA" id="ARBA00022475"/>
    </source>
</evidence>
<comment type="caution">
    <text evidence="6">The sequence shown here is derived from an EMBL/GenBank/DDBJ whole genome shotgun (WGS) entry which is preliminary data.</text>
</comment>
<keyword evidence="4" id="KW-0564">Palmitate</keyword>
<organism evidence="6 7">
    <name type="scientific">Brevundimonas bullata</name>
    <dbReference type="NCBI Taxonomy" id="13160"/>
    <lineage>
        <taxon>Bacteria</taxon>
        <taxon>Pseudomonadati</taxon>
        <taxon>Pseudomonadota</taxon>
        <taxon>Alphaproteobacteria</taxon>
        <taxon>Caulobacterales</taxon>
        <taxon>Caulobacteraceae</taxon>
        <taxon>Brevundimonas</taxon>
    </lineage>
</organism>
<name>A0A7W7N5Q1_9CAUL</name>
<dbReference type="Proteomes" id="UP000539957">
    <property type="component" value="Unassembled WGS sequence"/>
</dbReference>
<keyword evidence="3" id="KW-0472">Membrane</keyword>
<evidence type="ECO:0000256" key="4">
    <source>
        <dbReference type="ARBA" id="ARBA00023139"/>
    </source>
</evidence>
<dbReference type="AlphaFoldDB" id="A0A7W7N5Q1"/>
<protein>
    <recommendedName>
        <fullName evidence="8">Curli production assembly protein CsgG</fullName>
    </recommendedName>
</protein>
<keyword evidence="7" id="KW-1185">Reference proteome</keyword>
<dbReference type="GO" id="GO:0030288">
    <property type="term" value="C:outer membrane-bounded periplasmic space"/>
    <property type="evidence" value="ECO:0007669"/>
    <property type="project" value="InterPro"/>
</dbReference>
<keyword evidence="5" id="KW-0449">Lipoprotein</keyword>
<reference evidence="6 7" key="1">
    <citation type="submission" date="2020-08" db="EMBL/GenBank/DDBJ databases">
        <title>Functional genomics of gut bacteria from endangered species of beetles.</title>
        <authorList>
            <person name="Carlos-Shanley C."/>
        </authorList>
    </citation>
    <scope>NUCLEOTIDE SEQUENCE [LARGE SCALE GENOMIC DNA]</scope>
    <source>
        <strain evidence="6 7">S00123</strain>
    </source>
</reference>
<sequence length="234" mass="24700">MLTNALVGSGHFFVFERGDLEALNAERAMSATDTANLVGVDALLLGSITQLGRRNEGKKGFLNSQRRQAVNATVEIRLVDVRTGQVFFTATGAGEATTETGEVAGFGTRAGYDSTLNDRAIAAAIADTMTSVINQLQQRAWFTDILRVSGDTVFVSGGQSQGLRIGDRFQVETPGEVIVSGQSGLPITLPGSRIAEIELTGFFGSTPETEGSTARLVGGSLPADTKGLRVMENR</sequence>
<dbReference type="EMBL" id="JACHKY010000006">
    <property type="protein sequence ID" value="MBB4799624.1"/>
    <property type="molecule type" value="Genomic_DNA"/>
</dbReference>
<accession>A0A7W7N5Q1</accession>
<evidence type="ECO:0000313" key="7">
    <source>
        <dbReference type="Proteomes" id="UP000539957"/>
    </source>
</evidence>
<keyword evidence="1" id="KW-1003">Cell membrane</keyword>
<dbReference type="InterPro" id="IPR005534">
    <property type="entry name" value="Curli_assmbl/transp-comp_CsgG"/>
</dbReference>
<dbReference type="Pfam" id="PF03783">
    <property type="entry name" value="CsgG"/>
    <property type="match status" value="1"/>
</dbReference>
<keyword evidence="2" id="KW-0732">Signal</keyword>
<dbReference type="PANTHER" id="PTHR41164:SF1">
    <property type="entry name" value="CURLI PRODUCTION ASSEMBLY_TRANSPORT COMPONENT CSGG"/>
    <property type="match status" value="1"/>
</dbReference>
<evidence type="ECO:0000256" key="2">
    <source>
        <dbReference type="ARBA" id="ARBA00022729"/>
    </source>
</evidence>
<evidence type="ECO:0008006" key="8">
    <source>
        <dbReference type="Google" id="ProtNLM"/>
    </source>
</evidence>
<evidence type="ECO:0000313" key="6">
    <source>
        <dbReference type="EMBL" id="MBB4799624.1"/>
    </source>
</evidence>
<evidence type="ECO:0000256" key="3">
    <source>
        <dbReference type="ARBA" id="ARBA00023136"/>
    </source>
</evidence>
<dbReference type="Gene3D" id="3.40.50.10610">
    <property type="entry name" value="ABC-type transport auxiliary lipoprotein component"/>
    <property type="match status" value="1"/>
</dbReference>
<proteinExistence type="predicted"/>